<reference evidence="2" key="1">
    <citation type="submission" date="2020-05" db="EMBL/GenBank/DDBJ databases">
        <title>Phylogenomic resolution of chytrid fungi.</title>
        <authorList>
            <person name="Stajich J.E."/>
            <person name="Amses K."/>
            <person name="Simmons R."/>
            <person name="Seto K."/>
            <person name="Myers J."/>
            <person name="Bonds A."/>
            <person name="Quandt C.A."/>
            <person name="Barry K."/>
            <person name="Liu P."/>
            <person name="Grigoriev I."/>
            <person name="Longcore J.E."/>
            <person name="James T.Y."/>
        </authorList>
    </citation>
    <scope>NUCLEOTIDE SEQUENCE</scope>
    <source>
        <strain evidence="2">JEL0318</strain>
    </source>
</reference>
<evidence type="ECO:0000256" key="1">
    <source>
        <dbReference type="SAM" id="MobiDB-lite"/>
    </source>
</evidence>
<sequence length="513" mass="54258">MLEGGKVGPTGSKGQSAASGAGIFAHVSTNWKYYALTSAVLVTAAVAIPVALTQRKTNTPTIPIIPDTAPTSAPTTTLDPAPTPPPEPTSLKFLAAPNTGCTDPSPIPSPITELTIADTDIINVAGICSWSLGIQRTSPDVNYEYGMIEEYRSSASWATQINTFLWGTQTPNNQREDLSVTNDRIKSAVETTATYSSVYFVASEPTGTEPIFLYNMPSSWRITINYNSTWLASNPLLTDDTAVTFVIETFNSVGVRMNSYPNNNINRSTRTVGRTIVFSEEVTVPAGGYSMVRYYLSPETGPQGALVNWPSTTIAIAKDEVARGLTKASFVLEEGNPTIWKLKTEIRSDLVFTLKRGTTEMKANHVYNGARVAASNVARTLGGVCAGTLTGSGVGAVASSAIADSTTSGVGMCTLDGGSQAICVATTTNSVNINDSQMPSMSVNNGATDLCVSSAGFNNLNSVALNTYKPNSLVRWQKEGKWVKLGSDVCSSYKIVRVGSVGDVGICEVAQTV</sequence>
<accession>A0AAD5SDR2</accession>
<gene>
    <name evidence="2" type="ORF">HK097_000323</name>
</gene>
<proteinExistence type="predicted"/>
<evidence type="ECO:0000313" key="3">
    <source>
        <dbReference type="Proteomes" id="UP001212841"/>
    </source>
</evidence>
<feature type="compositionally biased region" description="Low complexity" evidence="1">
    <location>
        <begin position="61"/>
        <end position="80"/>
    </location>
</feature>
<keyword evidence="3" id="KW-1185">Reference proteome</keyword>
<dbReference type="EMBL" id="JADGJD010001045">
    <property type="protein sequence ID" value="KAJ3047007.1"/>
    <property type="molecule type" value="Genomic_DNA"/>
</dbReference>
<feature type="region of interest" description="Disordered" evidence="1">
    <location>
        <begin position="61"/>
        <end position="85"/>
    </location>
</feature>
<name>A0AAD5SDR2_9FUNG</name>
<comment type="caution">
    <text evidence="2">The sequence shown here is derived from an EMBL/GenBank/DDBJ whole genome shotgun (WGS) entry which is preliminary data.</text>
</comment>
<protein>
    <submittedName>
        <fullName evidence="2">Uncharacterized protein</fullName>
    </submittedName>
</protein>
<dbReference type="AlphaFoldDB" id="A0AAD5SDR2"/>
<organism evidence="2 3">
    <name type="scientific">Rhizophlyctis rosea</name>
    <dbReference type="NCBI Taxonomy" id="64517"/>
    <lineage>
        <taxon>Eukaryota</taxon>
        <taxon>Fungi</taxon>
        <taxon>Fungi incertae sedis</taxon>
        <taxon>Chytridiomycota</taxon>
        <taxon>Chytridiomycota incertae sedis</taxon>
        <taxon>Chytridiomycetes</taxon>
        <taxon>Rhizophlyctidales</taxon>
        <taxon>Rhizophlyctidaceae</taxon>
        <taxon>Rhizophlyctis</taxon>
    </lineage>
</organism>
<dbReference type="Proteomes" id="UP001212841">
    <property type="component" value="Unassembled WGS sequence"/>
</dbReference>
<evidence type="ECO:0000313" key="2">
    <source>
        <dbReference type="EMBL" id="KAJ3047007.1"/>
    </source>
</evidence>